<evidence type="ECO:0000256" key="7">
    <source>
        <dbReference type="ARBA" id="ARBA00022927"/>
    </source>
</evidence>
<keyword evidence="5" id="KW-0997">Cell inner membrane</keyword>
<name>A0A2U1TNA9_9GAMM</name>
<protein>
    <submittedName>
        <fullName evidence="13">Energy transducer TonB</fullName>
    </submittedName>
</protein>
<dbReference type="PANTHER" id="PTHR33446">
    <property type="entry name" value="PROTEIN TONB-RELATED"/>
    <property type="match status" value="1"/>
</dbReference>
<dbReference type="EMBL" id="QDKJ01000012">
    <property type="protein sequence ID" value="PWC10897.1"/>
    <property type="molecule type" value="Genomic_DNA"/>
</dbReference>
<comment type="similarity">
    <text evidence="2">Belongs to the TonB family.</text>
</comment>
<evidence type="ECO:0000313" key="14">
    <source>
        <dbReference type="Proteomes" id="UP000245138"/>
    </source>
</evidence>
<keyword evidence="8 11" id="KW-1133">Transmembrane helix</keyword>
<keyword evidence="6 11" id="KW-0812">Transmembrane</keyword>
<evidence type="ECO:0000256" key="11">
    <source>
        <dbReference type="SAM" id="Phobius"/>
    </source>
</evidence>
<dbReference type="GO" id="GO:0015031">
    <property type="term" value="P:protein transport"/>
    <property type="evidence" value="ECO:0007669"/>
    <property type="project" value="UniProtKB-KW"/>
</dbReference>
<dbReference type="InterPro" id="IPR037682">
    <property type="entry name" value="TonB_C"/>
</dbReference>
<keyword evidence="4" id="KW-1003">Cell membrane</keyword>
<evidence type="ECO:0000313" key="13">
    <source>
        <dbReference type="EMBL" id="PWC10897.1"/>
    </source>
</evidence>
<dbReference type="Proteomes" id="UP000245138">
    <property type="component" value="Unassembled WGS sequence"/>
</dbReference>
<keyword evidence="14" id="KW-1185">Reference proteome</keyword>
<keyword evidence="3" id="KW-0813">Transport</keyword>
<dbReference type="InterPro" id="IPR051045">
    <property type="entry name" value="TonB-dependent_transducer"/>
</dbReference>
<evidence type="ECO:0000256" key="5">
    <source>
        <dbReference type="ARBA" id="ARBA00022519"/>
    </source>
</evidence>
<feature type="region of interest" description="Disordered" evidence="10">
    <location>
        <begin position="67"/>
        <end position="164"/>
    </location>
</feature>
<dbReference type="NCBIfam" id="TIGR01352">
    <property type="entry name" value="tonB_Cterm"/>
    <property type="match status" value="1"/>
</dbReference>
<dbReference type="PANTHER" id="PTHR33446:SF2">
    <property type="entry name" value="PROTEIN TONB"/>
    <property type="match status" value="1"/>
</dbReference>
<feature type="compositionally biased region" description="Basic and acidic residues" evidence="10">
    <location>
        <begin position="113"/>
        <end position="133"/>
    </location>
</feature>
<comment type="caution">
    <text evidence="13">The sequence shown here is derived from an EMBL/GenBank/DDBJ whole genome shotgun (WGS) entry which is preliminary data.</text>
</comment>
<evidence type="ECO:0000256" key="10">
    <source>
        <dbReference type="SAM" id="MobiDB-lite"/>
    </source>
</evidence>
<keyword evidence="7" id="KW-0653">Protein transport</keyword>
<dbReference type="InterPro" id="IPR006260">
    <property type="entry name" value="TonB/TolA_C"/>
</dbReference>
<comment type="subcellular location">
    <subcellularLocation>
        <location evidence="1">Cell inner membrane</location>
        <topology evidence="1">Single-pass membrane protein</topology>
        <orientation evidence="1">Periplasmic side</orientation>
    </subcellularLocation>
</comment>
<dbReference type="Pfam" id="PF03544">
    <property type="entry name" value="TonB_C"/>
    <property type="match status" value="1"/>
</dbReference>
<dbReference type="GO" id="GO:0055085">
    <property type="term" value="P:transmembrane transport"/>
    <property type="evidence" value="ECO:0007669"/>
    <property type="project" value="InterPro"/>
</dbReference>
<evidence type="ECO:0000259" key="12">
    <source>
        <dbReference type="PROSITE" id="PS52015"/>
    </source>
</evidence>
<evidence type="ECO:0000256" key="3">
    <source>
        <dbReference type="ARBA" id="ARBA00022448"/>
    </source>
</evidence>
<dbReference type="RefSeq" id="WP_109055252.1">
    <property type="nucleotide sequence ID" value="NZ_QDKJ01000012.1"/>
</dbReference>
<accession>A0A2U1TNA9</accession>
<sequence>MAAVFSTSTGGITGKIEKLLIVMLATGLHILLIYQIAHLSSAPAISQPQPSMTLELALTAPSAETSVTASAPSLPEIAPPAENLPQQDMSKQDRPKQQETSPVDEFAMTPPKPVEKHVEPERAIKPQPKRPDKQPTPPAQRKAAPGALMQNAATTQTTAKSSANGVMTPASANAAHLNNPAPRYPALALKRKWQGTVQLRVRVLTNGRPNEILIARSSGRDLLDQAAVAAVRQWSFIPAKKDGVPQESWTTFPLSFKLQ</sequence>
<dbReference type="GO" id="GO:0031992">
    <property type="term" value="F:energy transducer activity"/>
    <property type="evidence" value="ECO:0007669"/>
    <property type="project" value="TreeGrafter"/>
</dbReference>
<feature type="domain" description="TonB C-terminal" evidence="12">
    <location>
        <begin position="169"/>
        <end position="259"/>
    </location>
</feature>
<keyword evidence="9 11" id="KW-0472">Membrane</keyword>
<dbReference type="PROSITE" id="PS52015">
    <property type="entry name" value="TONB_CTD"/>
    <property type="match status" value="1"/>
</dbReference>
<evidence type="ECO:0000256" key="4">
    <source>
        <dbReference type="ARBA" id="ARBA00022475"/>
    </source>
</evidence>
<dbReference type="AlphaFoldDB" id="A0A2U1TNA9"/>
<organism evidence="13 14">
    <name type="scientific">Brenneria roseae subsp. americana</name>
    <dbReference type="NCBI Taxonomy" id="1508507"/>
    <lineage>
        <taxon>Bacteria</taxon>
        <taxon>Pseudomonadati</taxon>
        <taxon>Pseudomonadota</taxon>
        <taxon>Gammaproteobacteria</taxon>
        <taxon>Enterobacterales</taxon>
        <taxon>Pectobacteriaceae</taxon>
        <taxon>Brenneria</taxon>
    </lineage>
</organism>
<evidence type="ECO:0000256" key="8">
    <source>
        <dbReference type="ARBA" id="ARBA00022989"/>
    </source>
</evidence>
<dbReference type="GO" id="GO:0098797">
    <property type="term" value="C:plasma membrane protein complex"/>
    <property type="evidence" value="ECO:0007669"/>
    <property type="project" value="TreeGrafter"/>
</dbReference>
<feature type="transmembrane region" description="Helical" evidence="11">
    <location>
        <begin position="19"/>
        <end position="37"/>
    </location>
</feature>
<gene>
    <name evidence="13" type="ORF">B4923_15410</name>
</gene>
<reference evidence="13 14" key="1">
    <citation type="submission" date="2018-04" db="EMBL/GenBank/DDBJ databases">
        <title>Brenneria corticis sp.nov.</title>
        <authorList>
            <person name="Li Y."/>
        </authorList>
    </citation>
    <scope>NUCLEOTIDE SEQUENCE [LARGE SCALE GENOMIC DNA]</scope>
    <source>
        <strain evidence="13 14">LMG 27715</strain>
    </source>
</reference>
<proteinExistence type="inferred from homology"/>
<dbReference type="OrthoDB" id="9792439at2"/>
<evidence type="ECO:0000256" key="9">
    <source>
        <dbReference type="ARBA" id="ARBA00023136"/>
    </source>
</evidence>
<dbReference type="Gene3D" id="3.30.1150.10">
    <property type="match status" value="1"/>
</dbReference>
<evidence type="ECO:0000256" key="6">
    <source>
        <dbReference type="ARBA" id="ARBA00022692"/>
    </source>
</evidence>
<evidence type="ECO:0000256" key="2">
    <source>
        <dbReference type="ARBA" id="ARBA00006555"/>
    </source>
</evidence>
<feature type="compositionally biased region" description="Low complexity" evidence="10">
    <location>
        <begin position="150"/>
        <end position="164"/>
    </location>
</feature>
<dbReference type="SUPFAM" id="SSF74653">
    <property type="entry name" value="TolA/TonB C-terminal domain"/>
    <property type="match status" value="1"/>
</dbReference>
<evidence type="ECO:0000256" key="1">
    <source>
        <dbReference type="ARBA" id="ARBA00004383"/>
    </source>
</evidence>